<dbReference type="PANTHER" id="PTHR13104">
    <property type="entry name" value="MED-6-RELATED"/>
    <property type="match status" value="1"/>
</dbReference>
<dbReference type="EMBL" id="HBGL01007309">
    <property type="protein sequence ID" value="CAD9295930.1"/>
    <property type="molecule type" value="Transcribed_RNA"/>
</dbReference>
<organism evidence="7">
    <name type="scientific">Sexangularia sp. CB-2014</name>
    <dbReference type="NCBI Taxonomy" id="1486929"/>
    <lineage>
        <taxon>Eukaryota</taxon>
        <taxon>Amoebozoa</taxon>
        <taxon>Tubulinea</taxon>
        <taxon>Elardia</taxon>
        <taxon>Arcellinida</taxon>
        <taxon>Arcellinida incertae sedis</taxon>
        <taxon>Sexangularia</taxon>
    </lineage>
</organism>
<dbReference type="InterPro" id="IPR038566">
    <property type="entry name" value="Mediator_Med6_sf"/>
</dbReference>
<accession>A0A7S1VD77</accession>
<comment type="subcellular location">
    <subcellularLocation>
        <location evidence="1 6">Nucleus</location>
    </subcellularLocation>
</comment>
<dbReference type="GO" id="GO:0016592">
    <property type="term" value="C:mediator complex"/>
    <property type="evidence" value="ECO:0007669"/>
    <property type="project" value="InterPro"/>
</dbReference>
<evidence type="ECO:0000256" key="6">
    <source>
        <dbReference type="RuleBase" id="RU364143"/>
    </source>
</evidence>
<dbReference type="AlphaFoldDB" id="A0A7S1VD77"/>
<gene>
    <name evidence="6" type="primary">MED6</name>
    <name evidence="7" type="ORF">SSP0437_LOCUS5648</name>
</gene>
<dbReference type="InterPro" id="IPR007018">
    <property type="entry name" value="Mediator_Med6"/>
</dbReference>
<keyword evidence="6" id="KW-0010">Activator</keyword>
<evidence type="ECO:0000256" key="2">
    <source>
        <dbReference type="ARBA" id="ARBA00007526"/>
    </source>
</evidence>
<evidence type="ECO:0000256" key="4">
    <source>
        <dbReference type="ARBA" id="ARBA00023163"/>
    </source>
</evidence>
<proteinExistence type="inferred from homology"/>
<dbReference type="Pfam" id="PF04934">
    <property type="entry name" value="Med6"/>
    <property type="match status" value="1"/>
</dbReference>
<dbReference type="Gene3D" id="3.10.450.580">
    <property type="entry name" value="Mediator complex, subunit Med6"/>
    <property type="match status" value="1"/>
</dbReference>
<evidence type="ECO:0000256" key="1">
    <source>
        <dbReference type="ARBA" id="ARBA00004123"/>
    </source>
</evidence>
<keyword evidence="3 6" id="KW-0805">Transcription regulation</keyword>
<protein>
    <recommendedName>
        <fullName evidence="6">Mediator of RNA polymerase II transcription subunit 6</fullName>
    </recommendedName>
    <alternativeName>
        <fullName evidence="6">Mediator complex subunit 6</fullName>
    </alternativeName>
</protein>
<evidence type="ECO:0000313" key="7">
    <source>
        <dbReference type="EMBL" id="CAD9295930.1"/>
    </source>
</evidence>
<dbReference type="GO" id="GO:0006357">
    <property type="term" value="P:regulation of transcription by RNA polymerase II"/>
    <property type="evidence" value="ECO:0007669"/>
    <property type="project" value="InterPro"/>
</dbReference>
<reference evidence="7" key="1">
    <citation type="submission" date="2021-01" db="EMBL/GenBank/DDBJ databases">
        <authorList>
            <person name="Corre E."/>
            <person name="Pelletier E."/>
            <person name="Niang G."/>
            <person name="Scheremetjew M."/>
            <person name="Finn R."/>
            <person name="Kale V."/>
            <person name="Holt S."/>
            <person name="Cochrane G."/>
            <person name="Meng A."/>
            <person name="Brown T."/>
            <person name="Cohen L."/>
        </authorList>
    </citation>
    <scope>NUCLEOTIDE SEQUENCE</scope>
    <source>
        <strain evidence="7">ATCC 50979</strain>
    </source>
</reference>
<dbReference type="GO" id="GO:0003712">
    <property type="term" value="F:transcription coregulator activity"/>
    <property type="evidence" value="ECO:0007669"/>
    <property type="project" value="InterPro"/>
</dbReference>
<sequence>MTEEDIDKISFRDQTFLSTFQLHSDNAIDYFRLSPFYSPTCDNEVIRMQGLSPSSLLTMTGIQYTIAVVTNERPIAHVILVRKERRLSPERAVPLDFFYMLHGTVYKAPSLQEVLAGRLAAAADSLARCLSLLVECVAYTPGTGYTWAPSTTLPTTSTSSSTDPPPLHPVTPELLVDHSALETSETIPHFDEGGVNVAVRRLLADTAVHLTQAQAQTQTQAGD</sequence>
<evidence type="ECO:0000256" key="5">
    <source>
        <dbReference type="ARBA" id="ARBA00023242"/>
    </source>
</evidence>
<comment type="similarity">
    <text evidence="2 6">Belongs to the Mediator complex subunit 6 family.</text>
</comment>
<comment type="function">
    <text evidence="6">Component of the Mediator complex, a coactivator involved in the regulated transcription of nearly all RNA polymerase II-dependent genes. Mediator functions as a bridge to convey information from gene-specific regulatory proteins to the basal RNA polymerase II transcription machinery. Mediator is recruited to promoters by direct interactions with regulatory proteins and serves as a scaffold for the assembly of a functional preinitiation complex with RNA polymerase II and the general transcription factors.</text>
</comment>
<comment type="subunit">
    <text evidence="6">Component of the Mediator complex.</text>
</comment>
<name>A0A7S1VD77_9EUKA</name>
<keyword evidence="5 6" id="KW-0539">Nucleus</keyword>
<evidence type="ECO:0000256" key="3">
    <source>
        <dbReference type="ARBA" id="ARBA00023015"/>
    </source>
</evidence>
<keyword evidence="4 6" id="KW-0804">Transcription</keyword>